<organism evidence="1 2">
    <name type="scientific">Paenibacillus solisilvae</name>
    <dbReference type="NCBI Taxonomy" id="2486751"/>
    <lineage>
        <taxon>Bacteria</taxon>
        <taxon>Bacillati</taxon>
        <taxon>Bacillota</taxon>
        <taxon>Bacilli</taxon>
        <taxon>Bacillales</taxon>
        <taxon>Paenibacillaceae</taxon>
        <taxon>Paenibacillus</taxon>
    </lineage>
</organism>
<evidence type="ECO:0000313" key="1">
    <source>
        <dbReference type="EMBL" id="MFC5651137.1"/>
    </source>
</evidence>
<keyword evidence="2" id="KW-1185">Reference proteome</keyword>
<gene>
    <name evidence="1" type="ORF">ACFPYJ_18885</name>
</gene>
<accession>A0ABW0W1L7</accession>
<dbReference type="Proteomes" id="UP001596047">
    <property type="component" value="Unassembled WGS sequence"/>
</dbReference>
<proteinExistence type="predicted"/>
<evidence type="ECO:0000313" key="2">
    <source>
        <dbReference type="Proteomes" id="UP001596047"/>
    </source>
</evidence>
<comment type="caution">
    <text evidence="1">The sequence shown here is derived from an EMBL/GenBank/DDBJ whole genome shotgun (WGS) entry which is preliminary data.</text>
</comment>
<dbReference type="EMBL" id="JBHSOW010000068">
    <property type="protein sequence ID" value="MFC5651137.1"/>
    <property type="molecule type" value="Genomic_DNA"/>
</dbReference>
<dbReference type="RefSeq" id="WP_379189734.1">
    <property type="nucleotide sequence ID" value="NZ_JBHSOW010000068.1"/>
</dbReference>
<name>A0ABW0W1L7_9BACL</name>
<sequence>MNEIMVSFLPEMEAQVIEHGELKLVGIPCIGLNDMGSKYHHAKDSLLGLSAHMPQIVDAAVQYGMWPQVPGQDIPNTHAYILCVEVTTFDGVPEWFTRMTIPAQRCVVAASKEGDFDGAGKLIDAFIAENSLTVDKHGRNYTICERYRYNAEGFSRYSLPIVSD</sequence>
<protein>
    <submittedName>
        <fullName evidence="1">Effector binding domain-containing protein</fullName>
    </submittedName>
</protein>
<reference evidence="2" key="1">
    <citation type="journal article" date="2019" name="Int. J. Syst. Evol. Microbiol.">
        <title>The Global Catalogue of Microorganisms (GCM) 10K type strain sequencing project: providing services to taxonomists for standard genome sequencing and annotation.</title>
        <authorList>
            <consortium name="The Broad Institute Genomics Platform"/>
            <consortium name="The Broad Institute Genome Sequencing Center for Infectious Disease"/>
            <person name="Wu L."/>
            <person name="Ma J."/>
        </authorList>
    </citation>
    <scope>NUCLEOTIDE SEQUENCE [LARGE SCALE GENOMIC DNA]</scope>
    <source>
        <strain evidence="2">CGMCC 1.3240</strain>
    </source>
</reference>